<dbReference type="GO" id="GO:0005829">
    <property type="term" value="C:cytosol"/>
    <property type="evidence" value="ECO:0007669"/>
    <property type="project" value="TreeGrafter"/>
</dbReference>
<sequence length="254" mass="27581">MRAHFYGHRQFPVGALASSQLEDQAMTKAVPVIAIDGPGGSGKGTIGLMVAKALKFHFLDSGALYRLVALAAKHHGISTDNEEALTVLAGHMDIAFGAGKHGEPRVYLEGEDVSNDIRTDEVSQMASQVAASGSVREALLARQRDFRREPGLVADGRDMGTIVFPEAEVKIFLTASAEKRAERRFKQLQGMGESASIGDLLTSIRSRDERDRNRSVAPLRPADDAIEVDSSELNIEQVLESVLQVVRDKLPHLK</sequence>
<dbReference type="EC" id="2.7.4.25" evidence="8"/>
<feature type="binding site" evidence="8">
    <location>
        <begin position="37"/>
        <end position="45"/>
    </location>
    <ligand>
        <name>ATP</name>
        <dbReference type="ChEBI" id="CHEBI:30616"/>
    </ligand>
</feature>
<keyword evidence="5 8" id="KW-0067">ATP-binding</keyword>
<proteinExistence type="inferred from homology"/>
<dbReference type="InterPro" id="IPR027417">
    <property type="entry name" value="P-loop_NTPase"/>
</dbReference>
<comment type="subcellular location">
    <subcellularLocation>
        <location evidence="8">Cytoplasm</location>
    </subcellularLocation>
</comment>
<comment type="caution">
    <text evidence="10">The sequence shown here is derived from an EMBL/GenBank/DDBJ whole genome shotgun (WGS) entry which is preliminary data.</text>
</comment>
<evidence type="ECO:0000256" key="1">
    <source>
        <dbReference type="ARBA" id="ARBA00009427"/>
    </source>
</evidence>
<accession>A0A4R6UXS2</accession>
<dbReference type="Gene3D" id="3.40.50.300">
    <property type="entry name" value="P-loop containing nucleotide triphosphate hydrolases"/>
    <property type="match status" value="1"/>
</dbReference>
<dbReference type="GO" id="GO:0005524">
    <property type="term" value="F:ATP binding"/>
    <property type="evidence" value="ECO:0007669"/>
    <property type="project" value="UniProtKB-UniRule"/>
</dbReference>
<keyword evidence="2 8" id="KW-0808">Transferase</keyword>
<organism evidence="10 11">
    <name type="scientific">Permianibacter aggregans</name>
    <dbReference type="NCBI Taxonomy" id="1510150"/>
    <lineage>
        <taxon>Bacteria</taxon>
        <taxon>Pseudomonadati</taxon>
        <taxon>Pseudomonadota</taxon>
        <taxon>Gammaproteobacteria</taxon>
        <taxon>Pseudomonadales</taxon>
        <taxon>Pseudomonadaceae</taxon>
        <taxon>Permianibacter</taxon>
    </lineage>
</organism>
<comment type="catalytic activity">
    <reaction evidence="6 8">
        <text>dCMP + ATP = dCDP + ADP</text>
        <dbReference type="Rhea" id="RHEA:25094"/>
        <dbReference type="ChEBI" id="CHEBI:30616"/>
        <dbReference type="ChEBI" id="CHEBI:57566"/>
        <dbReference type="ChEBI" id="CHEBI:58593"/>
        <dbReference type="ChEBI" id="CHEBI:456216"/>
        <dbReference type="EC" id="2.7.4.25"/>
    </reaction>
</comment>
<dbReference type="EMBL" id="SNYM01000001">
    <property type="protein sequence ID" value="TDQ51096.1"/>
    <property type="molecule type" value="Genomic_DNA"/>
</dbReference>
<name>A0A4R6UXS2_9GAMM</name>
<evidence type="ECO:0000256" key="3">
    <source>
        <dbReference type="ARBA" id="ARBA00022741"/>
    </source>
</evidence>
<keyword evidence="8" id="KW-0963">Cytoplasm</keyword>
<keyword evidence="4 8" id="KW-0418">Kinase</keyword>
<protein>
    <recommendedName>
        <fullName evidence="8">Cytidylate kinase</fullName>
        <shortName evidence="8">CK</shortName>
        <ecNumber evidence="8">2.7.4.25</ecNumber>
    </recommendedName>
    <alternativeName>
        <fullName evidence="8">Cytidine monophosphate kinase</fullName>
        <shortName evidence="8">CMP kinase</shortName>
    </alternativeName>
</protein>
<dbReference type="Pfam" id="PF02224">
    <property type="entry name" value="Cytidylate_kin"/>
    <property type="match status" value="1"/>
</dbReference>
<evidence type="ECO:0000256" key="2">
    <source>
        <dbReference type="ARBA" id="ARBA00022679"/>
    </source>
</evidence>
<reference evidence="10 11" key="1">
    <citation type="submission" date="2019-03" db="EMBL/GenBank/DDBJ databases">
        <title>Genomic Encyclopedia of Type Strains, Phase IV (KMG-IV): sequencing the most valuable type-strain genomes for metagenomic binning, comparative biology and taxonomic classification.</title>
        <authorList>
            <person name="Goeker M."/>
        </authorList>
    </citation>
    <scope>NUCLEOTIDE SEQUENCE [LARGE SCALE GENOMIC DNA]</scope>
    <source>
        <strain evidence="10 11">DSM 103792</strain>
    </source>
</reference>
<evidence type="ECO:0000256" key="4">
    <source>
        <dbReference type="ARBA" id="ARBA00022777"/>
    </source>
</evidence>
<keyword evidence="3 8" id="KW-0547">Nucleotide-binding</keyword>
<dbReference type="Proteomes" id="UP000295375">
    <property type="component" value="Unassembled WGS sequence"/>
</dbReference>
<dbReference type="GO" id="GO:0036430">
    <property type="term" value="F:CMP kinase activity"/>
    <property type="evidence" value="ECO:0007669"/>
    <property type="project" value="RHEA"/>
</dbReference>
<dbReference type="NCBIfam" id="TIGR00017">
    <property type="entry name" value="cmk"/>
    <property type="match status" value="1"/>
</dbReference>
<dbReference type="PANTHER" id="PTHR21299:SF2">
    <property type="entry name" value="CYTIDYLATE KINASE"/>
    <property type="match status" value="1"/>
</dbReference>
<evidence type="ECO:0000313" key="11">
    <source>
        <dbReference type="Proteomes" id="UP000295375"/>
    </source>
</evidence>
<dbReference type="PANTHER" id="PTHR21299">
    <property type="entry name" value="CYTIDYLATE KINASE/PANTOATE-BETA-ALANINE LIGASE"/>
    <property type="match status" value="1"/>
</dbReference>
<dbReference type="GO" id="GO:0006220">
    <property type="term" value="P:pyrimidine nucleotide metabolic process"/>
    <property type="evidence" value="ECO:0007669"/>
    <property type="project" value="UniProtKB-UniRule"/>
</dbReference>
<evidence type="ECO:0000256" key="8">
    <source>
        <dbReference type="HAMAP-Rule" id="MF_00238"/>
    </source>
</evidence>
<dbReference type="GO" id="GO:0015949">
    <property type="term" value="P:nucleobase-containing small molecule interconversion"/>
    <property type="evidence" value="ECO:0007669"/>
    <property type="project" value="TreeGrafter"/>
</dbReference>
<evidence type="ECO:0000313" key="10">
    <source>
        <dbReference type="EMBL" id="TDQ51096.1"/>
    </source>
</evidence>
<evidence type="ECO:0000259" key="9">
    <source>
        <dbReference type="Pfam" id="PF02224"/>
    </source>
</evidence>
<dbReference type="InterPro" id="IPR003136">
    <property type="entry name" value="Cytidylate_kin"/>
</dbReference>
<gene>
    <name evidence="8" type="primary">cmk</name>
    <name evidence="10" type="ORF">EV696_10165</name>
</gene>
<dbReference type="GO" id="GO:0036431">
    <property type="term" value="F:dCMP kinase activity"/>
    <property type="evidence" value="ECO:0007669"/>
    <property type="project" value="InterPro"/>
</dbReference>
<dbReference type="SUPFAM" id="SSF52540">
    <property type="entry name" value="P-loop containing nucleoside triphosphate hydrolases"/>
    <property type="match status" value="1"/>
</dbReference>
<comment type="catalytic activity">
    <reaction evidence="7 8">
        <text>CMP + ATP = CDP + ADP</text>
        <dbReference type="Rhea" id="RHEA:11600"/>
        <dbReference type="ChEBI" id="CHEBI:30616"/>
        <dbReference type="ChEBI" id="CHEBI:58069"/>
        <dbReference type="ChEBI" id="CHEBI:60377"/>
        <dbReference type="ChEBI" id="CHEBI:456216"/>
        <dbReference type="EC" id="2.7.4.25"/>
    </reaction>
</comment>
<dbReference type="AlphaFoldDB" id="A0A4R6UXS2"/>
<dbReference type="CDD" id="cd02020">
    <property type="entry name" value="CMPK"/>
    <property type="match status" value="1"/>
</dbReference>
<keyword evidence="11" id="KW-1185">Reference proteome</keyword>
<dbReference type="HAMAP" id="MF_00238">
    <property type="entry name" value="Cytidyl_kinase_type1"/>
    <property type="match status" value="1"/>
</dbReference>
<comment type="similarity">
    <text evidence="1 8">Belongs to the cytidylate kinase family. Type 1 subfamily.</text>
</comment>
<evidence type="ECO:0000256" key="7">
    <source>
        <dbReference type="ARBA" id="ARBA00048478"/>
    </source>
</evidence>
<dbReference type="InterPro" id="IPR011994">
    <property type="entry name" value="Cytidylate_kinase_dom"/>
</dbReference>
<evidence type="ECO:0000256" key="6">
    <source>
        <dbReference type="ARBA" id="ARBA00047615"/>
    </source>
</evidence>
<evidence type="ECO:0000256" key="5">
    <source>
        <dbReference type="ARBA" id="ARBA00022840"/>
    </source>
</evidence>
<feature type="domain" description="Cytidylate kinase" evidence="9">
    <location>
        <begin position="33"/>
        <end position="247"/>
    </location>
</feature>